<name>A0A1I7YKR9_9BILA</name>
<dbReference type="GO" id="GO:0006900">
    <property type="term" value="P:vesicle budding from membrane"/>
    <property type="evidence" value="ECO:0007669"/>
    <property type="project" value="TreeGrafter"/>
</dbReference>
<reference evidence="6" key="1">
    <citation type="submission" date="2016-11" db="UniProtKB">
        <authorList>
            <consortium name="WormBaseParasite"/>
        </authorList>
    </citation>
    <scope>IDENTIFICATION</scope>
</reference>
<comment type="similarity">
    <text evidence="2">Belongs to the SNF7 family.</text>
</comment>
<proteinExistence type="inferred from homology"/>
<keyword evidence="5" id="KW-1185">Reference proteome</keyword>
<dbReference type="PANTHER" id="PTHR22761">
    <property type="entry name" value="CHARGED MULTIVESICULAR BODY PROTEIN"/>
    <property type="match status" value="1"/>
</dbReference>
<dbReference type="GO" id="GO:0009898">
    <property type="term" value="C:cytoplasmic side of plasma membrane"/>
    <property type="evidence" value="ECO:0007669"/>
    <property type="project" value="TreeGrafter"/>
</dbReference>
<dbReference type="Gene3D" id="1.10.287.1060">
    <property type="entry name" value="ESAT-6-like"/>
    <property type="match status" value="1"/>
</dbReference>
<dbReference type="GO" id="GO:0005771">
    <property type="term" value="C:multivesicular body"/>
    <property type="evidence" value="ECO:0007669"/>
    <property type="project" value="TreeGrafter"/>
</dbReference>
<dbReference type="Proteomes" id="UP000095287">
    <property type="component" value="Unplaced"/>
</dbReference>
<dbReference type="WBParaSite" id="L893_g17362.t1">
    <property type="protein sequence ID" value="L893_g17362.t1"/>
    <property type="gene ID" value="L893_g17362"/>
</dbReference>
<keyword evidence="3" id="KW-0967">Endosome</keyword>
<dbReference type="GO" id="GO:0000815">
    <property type="term" value="C:ESCRT III complex"/>
    <property type="evidence" value="ECO:0007669"/>
    <property type="project" value="TreeGrafter"/>
</dbReference>
<dbReference type="GO" id="GO:0032511">
    <property type="term" value="P:late endosome to vacuole transport via multivesicular body sorting pathway"/>
    <property type="evidence" value="ECO:0007669"/>
    <property type="project" value="TreeGrafter"/>
</dbReference>
<protein>
    <submittedName>
        <fullName evidence="6">Charged multivesicular body protein 4b</fullName>
    </submittedName>
</protein>
<comment type="subcellular location">
    <subcellularLocation>
        <location evidence="1">Endosome</location>
    </subcellularLocation>
</comment>
<evidence type="ECO:0000256" key="3">
    <source>
        <dbReference type="ARBA" id="ARBA00022753"/>
    </source>
</evidence>
<evidence type="ECO:0000256" key="1">
    <source>
        <dbReference type="ARBA" id="ARBA00004177"/>
    </source>
</evidence>
<evidence type="ECO:0000256" key="4">
    <source>
        <dbReference type="SAM" id="MobiDB-lite"/>
    </source>
</evidence>
<evidence type="ECO:0000256" key="2">
    <source>
        <dbReference type="ARBA" id="ARBA00006190"/>
    </source>
</evidence>
<evidence type="ECO:0000313" key="5">
    <source>
        <dbReference type="Proteomes" id="UP000095287"/>
    </source>
</evidence>
<feature type="region of interest" description="Disordered" evidence="4">
    <location>
        <begin position="182"/>
        <end position="212"/>
    </location>
</feature>
<dbReference type="PANTHER" id="PTHR22761:SF10">
    <property type="entry name" value="GH13992P"/>
    <property type="match status" value="1"/>
</dbReference>
<dbReference type="InterPro" id="IPR005024">
    <property type="entry name" value="Snf7_fam"/>
</dbReference>
<sequence length="221" mass="24880">MLSNIFGKKKPAAPSTQDAIQQLRETEEMLVKKQEFLENKINAEVATARKYGTGNKRLALHALKRKKQYEKQLNHIDGTLTTIEFQRQTLENASTNAEVLNVMGAAAKSLKAAHKDMDIDEVHDLMEDIADQQEISNEIAEAISQPAGFGNEFDEDELLRELEELEQEELDKRLLNVKPMPTAVDNLPEVPNTNLQTSAKHKTKTREQDDDLDALEAWAAS</sequence>
<organism evidence="5 6">
    <name type="scientific">Steinernema glaseri</name>
    <dbReference type="NCBI Taxonomy" id="37863"/>
    <lineage>
        <taxon>Eukaryota</taxon>
        <taxon>Metazoa</taxon>
        <taxon>Ecdysozoa</taxon>
        <taxon>Nematoda</taxon>
        <taxon>Chromadorea</taxon>
        <taxon>Rhabditida</taxon>
        <taxon>Tylenchina</taxon>
        <taxon>Panagrolaimomorpha</taxon>
        <taxon>Strongyloidoidea</taxon>
        <taxon>Steinernematidae</taxon>
        <taxon>Steinernema</taxon>
    </lineage>
</organism>
<dbReference type="AlphaFoldDB" id="A0A1I7YKR9"/>
<dbReference type="Pfam" id="PF03357">
    <property type="entry name" value="Snf7"/>
    <property type="match status" value="1"/>
</dbReference>
<dbReference type="Gene3D" id="6.10.250.1710">
    <property type="match status" value="1"/>
</dbReference>
<evidence type="ECO:0000313" key="6">
    <source>
        <dbReference type="WBParaSite" id="L893_g17362.t1"/>
    </source>
</evidence>
<accession>A0A1I7YKR9</accession>